<reference evidence="4" key="3">
    <citation type="submission" date="2025-09" db="UniProtKB">
        <authorList>
            <consortium name="Ensembl"/>
        </authorList>
    </citation>
    <scope>IDENTIFICATION</scope>
</reference>
<reference evidence="5" key="1">
    <citation type="submission" date="2013-10" db="EMBL/GenBank/DDBJ databases">
        <authorList>
            <person name="Schartl M."/>
            <person name="Warren W."/>
        </authorList>
    </citation>
    <scope>NUCLEOTIDE SEQUENCE [LARGE SCALE GENOMIC DNA]</scope>
    <source>
        <strain evidence="5">female</strain>
    </source>
</reference>
<feature type="domain" description="C-type lectin" evidence="3">
    <location>
        <begin position="54"/>
        <end position="173"/>
    </location>
</feature>
<accession>A0A087X5D2</accession>
<dbReference type="eggNOG" id="KOG4297">
    <property type="taxonomic scope" value="Eukaryota"/>
</dbReference>
<dbReference type="SMART" id="SM00034">
    <property type="entry name" value="CLECT"/>
    <property type="match status" value="1"/>
</dbReference>
<dbReference type="EMBL" id="AYCK01024092">
    <property type="status" value="NOT_ANNOTATED_CDS"/>
    <property type="molecule type" value="Genomic_DNA"/>
</dbReference>
<dbReference type="PROSITE" id="PS00615">
    <property type="entry name" value="C_TYPE_LECTIN_1"/>
    <property type="match status" value="1"/>
</dbReference>
<dbReference type="InterPro" id="IPR016187">
    <property type="entry name" value="CTDL_fold"/>
</dbReference>
<dbReference type="PRINTS" id="PR00356">
    <property type="entry name" value="ANTIFREEZEII"/>
</dbReference>
<evidence type="ECO:0000259" key="3">
    <source>
        <dbReference type="PROSITE" id="PS50041"/>
    </source>
</evidence>
<dbReference type="OMA" id="CWNDEQC"/>
<keyword evidence="1" id="KW-1015">Disulfide bond</keyword>
<feature type="chain" id="PRO_5001832332" description="C-type lectin domain-containing protein" evidence="2">
    <location>
        <begin position="20"/>
        <end position="176"/>
    </location>
</feature>
<keyword evidence="5" id="KW-1185">Reference proteome</keyword>
<evidence type="ECO:0000256" key="1">
    <source>
        <dbReference type="ARBA" id="ARBA00023157"/>
    </source>
</evidence>
<dbReference type="InterPro" id="IPR016186">
    <property type="entry name" value="C-type_lectin-like/link_sf"/>
</dbReference>
<dbReference type="Proteomes" id="UP000028760">
    <property type="component" value="Unassembled WGS sequence"/>
</dbReference>
<evidence type="ECO:0000313" key="5">
    <source>
        <dbReference type="Proteomes" id="UP000028760"/>
    </source>
</evidence>
<sequence>MKTVTALLFFGAFLALNEAADPEVQPDDPVPDVIYQSADLMMSKISCPVGWSGFGNRCFRYFGTVKTWARAERHCLSLGAQLASVHSLLEHHQIQNLISESGGGDQETWIGASDAEENSFWFWSDGRVFQFTNWCSGQPDNLGAKQHCVLMNHSANKCWNDEQCTFNRPYVCVKKL</sequence>
<dbReference type="CDD" id="cd00037">
    <property type="entry name" value="CLECT"/>
    <property type="match status" value="1"/>
</dbReference>
<organism evidence="4 5">
    <name type="scientific">Poecilia formosa</name>
    <name type="common">Amazon molly</name>
    <name type="synonym">Limia formosa</name>
    <dbReference type="NCBI Taxonomy" id="48698"/>
    <lineage>
        <taxon>Eukaryota</taxon>
        <taxon>Metazoa</taxon>
        <taxon>Chordata</taxon>
        <taxon>Craniata</taxon>
        <taxon>Vertebrata</taxon>
        <taxon>Euteleostomi</taxon>
        <taxon>Actinopterygii</taxon>
        <taxon>Neopterygii</taxon>
        <taxon>Teleostei</taxon>
        <taxon>Neoteleostei</taxon>
        <taxon>Acanthomorphata</taxon>
        <taxon>Ovalentaria</taxon>
        <taxon>Atherinomorphae</taxon>
        <taxon>Cyprinodontiformes</taxon>
        <taxon>Poeciliidae</taxon>
        <taxon>Poeciliinae</taxon>
        <taxon>Poecilia</taxon>
    </lineage>
</organism>
<dbReference type="GeneTree" id="ENSGT00940000162818"/>
<dbReference type="SUPFAM" id="SSF56436">
    <property type="entry name" value="C-type lectin-like"/>
    <property type="match status" value="1"/>
</dbReference>
<evidence type="ECO:0000313" key="4">
    <source>
        <dbReference type="Ensembl" id="ENSPFOP00000000985.1"/>
    </source>
</evidence>
<feature type="signal peptide" evidence="2">
    <location>
        <begin position="1"/>
        <end position="19"/>
    </location>
</feature>
<dbReference type="InterPro" id="IPR002353">
    <property type="entry name" value="AntifreezeII"/>
</dbReference>
<dbReference type="Pfam" id="PF00059">
    <property type="entry name" value="Lectin_C"/>
    <property type="match status" value="1"/>
</dbReference>
<dbReference type="Ensembl" id="ENSPFOT00000000987.1">
    <property type="protein sequence ID" value="ENSPFOP00000000985.1"/>
    <property type="gene ID" value="ENSPFOG00000001028.1"/>
</dbReference>
<dbReference type="AlphaFoldDB" id="A0A087X5D2"/>
<evidence type="ECO:0000256" key="2">
    <source>
        <dbReference type="SAM" id="SignalP"/>
    </source>
</evidence>
<dbReference type="PANTHER" id="PTHR22803">
    <property type="entry name" value="MANNOSE, PHOSPHOLIPASE, LECTIN RECEPTOR RELATED"/>
    <property type="match status" value="1"/>
</dbReference>
<reference evidence="4" key="2">
    <citation type="submission" date="2025-08" db="UniProtKB">
        <authorList>
            <consortium name="Ensembl"/>
        </authorList>
    </citation>
    <scope>IDENTIFICATION</scope>
</reference>
<protein>
    <recommendedName>
        <fullName evidence="3">C-type lectin domain-containing protein</fullName>
    </recommendedName>
</protein>
<dbReference type="InterPro" id="IPR050111">
    <property type="entry name" value="C-type_lectin/snaclec_domain"/>
</dbReference>
<name>A0A087X5D2_POEFO</name>
<proteinExistence type="predicted"/>
<dbReference type="STRING" id="48698.ENSPFOP00000000985"/>
<dbReference type="InterPro" id="IPR001304">
    <property type="entry name" value="C-type_lectin-like"/>
</dbReference>
<dbReference type="PROSITE" id="PS50041">
    <property type="entry name" value="C_TYPE_LECTIN_2"/>
    <property type="match status" value="1"/>
</dbReference>
<dbReference type="Gene3D" id="3.10.100.10">
    <property type="entry name" value="Mannose-Binding Protein A, subunit A"/>
    <property type="match status" value="1"/>
</dbReference>
<keyword evidence="2" id="KW-0732">Signal</keyword>
<dbReference type="InterPro" id="IPR018378">
    <property type="entry name" value="C-type_lectin_CS"/>
</dbReference>